<evidence type="ECO:0000313" key="1">
    <source>
        <dbReference type="EMBL" id="MQA40651.1"/>
    </source>
</evidence>
<dbReference type="AlphaFoldDB" id="A0A6A7N6U9"/>
<keyword evidence="2" id="KW-1185">Reference proteome</keyword>
<dbReference type="RefSeq" id="WP_152839948.1">
    <property type="nucleotide sequence ID" value="NZ_WHUG01000009.1"/>
</dbReference>
<protein>
    <submittedName>
        <fullName evidence="1">Uncharacterized protein</fullName>
    </submittedName>
</protein>
<dbReference type="Proteomes" id="UP000440498">
    <property type="component" value="Unassembled WGS sequence"/>
</dbReference>
<name>A0A6A7N6U9_9BURK</name>
<comment type="caution">
    <text evidence="1">The sequence shown here is derived from an EMBL/GenBank/DDBJ whole genome shotgun (WGS) entry which is preliminary data.</text>
</comment>
<organism evidence="1 2">
    <name type="scientific">Rugamonas aquatica</name>
    <dbReference type="NCBI Taxonomy" id="2743357"/>
    <lineage>
        <taxon>Bacteria</taxon>
        <taxon>Pseudomonadati</taxon>
        <taxon>Pseudomonadota</taxon>
        <taxon>Betaproteobacteria</taxon>
        <taxon>Burkholderiales</taxon>
        <taxon>Oxalobacteraceae</taxon>
        <taxon>Telluria group</taxon>
        <taxon>Rugamonas</taxon>
    </lineage>
</organism>
<dbReference type="EMBL" id="WHUG01000009">
    <property type="protein sequence ID" value="MQA40651.1"/>
    <property type="molecule type" value="Genomic_DNA"/>
</dbReference>
<sequence length="82" mass="9109">MSKTIYITVPRNNARHPDPILALRAIRTMARSHGAIPGRRYPVGGRRPAWVQPLELADLDMAAIVRLALPRKYGNAVARQAL</sequence>
<gene>
    <name evidence="1" type="ORF">GEV02_21085</name>
</gene>
<accession>A0A6A7N6U9</accession>
<evidence type="ECO:0000313" key="2">
    <source>
        <dbReference type="Proteomes" id="UP000440498"/>
    </source>
</evidence>
<reference evidence="1 2" key="1">
    <citation type="submission" date="2019-10" db="EMBL/GenBank/DDBJ databases">
        <title>Two novel species isolated from a subtropical stream in China.</title>
        <authorList>
            <person name="Lu H."/>
        </authorList>
    </citation>
    <scope>NUCLEOTIDE SEQUENCE [LARGE SCALE GENOMIC DNA]</scope>
    <source>
        <strain evidence="1 2">FT29W</strain>
    </source>
</reference>
<proteinExistence type="predicted"/>